<evidence type="ECO:0000313" key="1">
    <source>
        <dbReference type="EMBL" id="KAI8572174.1"/>
    </source>
</evidence>
<reference evidence="1" key="1">
    <citation type="submission" date="2022-02" db="EMBL/GenBank/DDBJ databases">
        <title>Plant Genome Project.</title>
        <authorList>
            <person name="Zhang R.-G."/>
        </authorList>
    </citation>
    <scope>NUCLEOTIDE SEQUENCE</scope>
    <source>
        <strain evidence="1">AT1</strain>
    </source>
</reference>
<proteinExistence type="predicted"/>
<gene>
    <name evidence="1" type="ORF">RHMOL_Rhmol01G0177700</name>
</gene>
<organism evidence="1 2">
    <name type="scientific">Rhododendron molle</name>
    <name type="common">Chinese azalea</name>
    <name type="synonym">Azalea mollis</name>
    <dbReference type="NCBI Taxonomy" id="49168"/>
    <lineage>
        <taxon>Eukaryota</taxon>
        <taxon>Viridiplantae</taxon>
        <taxon>Streptophyta</taxon>
        <taxon>Embryophyta</taxon>
        <taxon>Tracheophyta</taxon>
        <taxon>Spermatophyta</taxon>
        <taxon>Magnoliopsida</taxon>
        <taxon>eudicotyledons</taxon>
        <taxon>Gunneridae</taxon>
        <taxon>Pentapetalae</taxon>
        <taxon>asterids</taxon>
        <taxon>Ericales</taxon>
        <taxon>Ericaceae</taxon>
        <taxon>Ericoideae</taxon>
        <taxon>Rhodoreae</taxon>
        <taxon>Rhododendron</taxon>
    </lineage>
</organism>
<comment type="caution">
    <text evidence="1">The sequence shown here is derived from an EMBL/GenBank/DDBJ whole genome shotgun (WGS) entry which is preliminary data.</text>
</comment>
<keyword evidence="2" id="KW-1185">Reference proteome</keyword>
<evidence type="ECO:0000313" key="2">
    <source>
        <dbReference type="Proteomes" id="UP001062846"/>
    </source>
</evidence>
<protein>
    <submittedName>
        <fullName evidence="1">Uncharacterized protein</fullName>
    </submittedName>
</protein>
<sequence length="157" mass="17527">MEKLRPPPPPSPFDNVAIAPPHLVFLCHITGRGGRDHDRLIETAYEKNTQFSICILVSDFISAPGAGAERRLKEANRNGGGFPLVESSRQAMFSPMSTLDRFARGSPWTPRSSVDKEERAIAEKWSFLHPSPLSTPRGGLEPEQLPLFILLIFQLFF</sequence>
<accession>A0ACC0Q471</accession>
<dbReference type="Proteomes" id="UP001062846">
    <property type="component" value="Chromosome 1"/>
</dbReference>
<dbReference type="EMBL" id="CM046388">
    <property type="protein sequence ID" value="KAI8572174.1"/>
    <property type="molecule type" value="Genomic_DNA"/>
</dbReference>
<name>A0ACC0Q471_RHOML</name>